<feature type="compositionally biased region" description="Basic and acidic residues" evidence="1">
    <location>
        <begin position="137"/>
        <end position="148"/>
    </location>
</feature>
<feature type="compositionally biased region" description="Low complexity" evidence="1">
    <location>
        <begin position="114"/>
        <end position="133"/>
    </location>
</feature>
<feature type="compositionally biased region" description="Basic residues" evidence="1">
    <location>
        <begin position="165"/>
        <end position="193"/>
    </location>
</feature>
<evidence type="ECO:0000256" key="1">
    <source>
        <dbReference type="SAM" id="MobiDB-lite"/>
    </source>
</evidence>
<sequence>GHHPRVSDALGRQAPAGPPQAHPPARPAHAEEDLQGAGGRDRDAHGLRGDERPRARGGGGGHPARADDRAPGEREEAHARPDPARGARPGGGGAPAGAERARGAHRPVPRPRHAAAGGLLLQGAERRLGAGLLPPRPDARHRGERGERGGLPQAGRRGAHPLPLPRRRPRGRPSARGRAPRREHLRRRARPRAQRAGVHLTRLGRCRRSALRHAV</sequence>
<accession>A0A6J4KD93</accession>
<dbReference type="EMBL" id="CADCTU010000174">
    <property type="protein sequence ID" value="CAA9301044.1"/>
    <property type="molecule type" value="Genomic_DNA"/>
</dbReference>
<feature type="compositionally biased region" description="Pro residues" evidence="1">
    <location>
        <begin position="16"/>
        <end position="26"/>
    </location>
</feature>
<name>A0A6J4KD93_9BACT</name>
<keyword evidence="2" id="KW-0808">Transferase</keyword>
<dbReference type="EC" id="2.4.2.9" evidence="2"/>
<feature type="non-terminal residue" evidence="2">
    <location>
        <position position="215"/>
    </location>
</feature>
<organism evidence="2">
    <name type="scientific">uncultured Gemmatimonadaceae bacterium</name>
    <dbReference type="NCBI Taxonomy" id="246130"/>
    <lineage>
        <taxon>Bacteria</taxon>
        <taxon>Pseudomonadati</taxon>
        <taxon>Gemmatimonadota</taxon>
        <taxon>Gemmatimonadia</taxon>
        <taxon>Gemmatimonadales</taxon>
        <taxon>Gemmatimonadaceae</taxon>
        <taxon>environmental samples</taxon>
    </lineage>
</organism>
<gene>
    <name evidence="2" type="ORF">AVDCRST_MAG11-831</name>
</gene>
<dbReference type="GO" id="GO:0004845">
    <property type="term" value="F:uracil phosphoribosyltransferase activity"/>
    <property type="evidence" value="ECO:0007669"/>
    <property type="project" value="UniProtKB-EC"/>
</dbReference>
<feature type="region of interest" description="Disordered" evidence="1">
    <location>
        <begin position="1"/>
        <end position="201"/>
    </location>
</feature>
<feature type="non-terminal residue" evidence="2">
    <location>
        <position position="1"/>
    </location>
</feature>
<keyword evidence="2" id="KW-0328">Glycosyltransferase</keyword>
<feature type="compositionally biased region" description="Basic and acidic residues" evidence="1">
    <location>
        <begin position="64"/>
        <end position="85"/>
    </location>
</feature>
<dbReference type="AlphaFoldDB" id="A0A6J4KD93"/>
<protein>
    <submittedName>
        <fullName evidence="2">Uracil phosphoribosyltransferase</fullName>
        <ecNumber evidence="2">2.4.2.9</ecNumber>
    </submittedName>
</protein>
<evidence type="ECO:0000313" key="2">
    <source>
        <dbReference type="EMBL" id="CAA9301044.1"/>
    </source>
</evidence>
<feature type="compositionally biased region" description="Basic and acidic residues" evidence="1">
    <location>
        <begin position="39"/>
        <end position="54"/>
    </location>
</feature>
<feature type="compositionally biased region" description="Basic residues" evidence="1">
    <location>
        <begin position="103"/>
        <end position="113"/>
    </location>
</feature>
<proteinExistence type="predicted"/>
<reference evidence="2" key="1">
    <citation type="submission" date="2020-02" db="EMBL/GenBank/DDBJ databases">
        <authorList>
            <person name="Meier V. D."/>
        </authorList>
    </citation>
    <scope>NUCLEOTIDE SEQUENCE</scope>
    <source>
        <strain evidence="2">AVDCRST_MAG11</strain>
    </source>
</reference>